<proteinExistence type="predicted"/>
<comment type="caution">
    <text evidence="1">The sequence shown here is derived from an EMBL/GenBank/DDBJ whole genome shotgun (WGS) entry which is preliminary data.</text>
</comment>
<feature type="non-terminal residue" evidence="1">
    <location>
        <position position="53"/>
    </location>
</feature>
<feature type="non-terminal residue" evidence="1">
    <location>
        <position position="1"/>
    </location>
</feature>
<dbReference type="AlphaFoldDB" id="A0A8K1D4A0"/>
<reference evidence="1" key="1">
    <citation type="submission" date="2019-04" db="EMBL/GenBank/DDBJ databases">
        <title>Genome assembly of Zosterops borbonicus 15179.</title>
        <authorList>
            <person name="Leroy T."/>
            <person name="Anselmetti Y."/>
            <person name="Tilak M.-K."/>
            <person name="Nabholz B."/>
        </authorList>
    </citation>
    <scope>NUCLEOTIDE SEQUENCE</scope>
    <source>
        <strain evidence="1">HGM_15179</strain>
        <tissue evidence="1">Muscle</tissue>
    </source>
</reference>
<name>A0A8K1D4A0_9PASS</name>
<dbReference type="Proteomes" id="UP000796761">
    <property type="component" value="Unassembled WGS sequence"/>
</dbReference>
<sequence>ATLGDVPAVTRCHRVGRVPVLAGGRSPGAAGPGRRGRWGQRVCPLGVALGVPR</sequence>
<evidence type="ECO:0000313" key="1">
    <source>
        <dbReference type="EMBL" id="TRZ05564.1"/>
    </source>
</evidence>
<evidence type="ECO:0000313" key="2">
    <source>
        <dbReference type="Proteomes" id="UP000796761"/>
    </source>
</evidence>
<dbReference type="EMBL" id="SWJQ01003895">
    <property type="protein sequence ID" value="TRZ05564.1"/>
    <property type="molecule type" value="Genomic_DNA"/>
</dbReference>
<gene>
    <name evidence="1" type="ORF">HGM15179_021543</name>
</gene>
<organism evidence="1 2">
    <name type="scientific">Zosterops borbonicus</name>
    <dbReference type="NCBI Taxonomy" id="364589"/>
    <lineage>
        <taxon>Eukaryota</taxon>
        <taxon>Metazoa</taxon>
        <taxon>Chordata</taxon>
        <taxon>Craniata</taxon>
        <taxon>Vertebrata</taxon>
        <taxon>Euteleostomi</taxon>
        <taxon>Archelosauria</taxon>
        <taxon>Archosauria</taxon>
        <taxon>Dinosauria</taxon>
        <taxon>Saurischia</taxon>
        <taxon>Theropoda</taxon>
        <taxon>Coelurosauria</taxon>
        <taxon>Aves</taxon>
        <taxon>Neognathae</taxon>
        <taxon>Neoaves</taxon>
        <taxon>Telluraves</taxon>
        <taxon>Australaves</taxon>
        <taxon>Passeriformes</taxon>
        <taxon>Sylvioidea</taxon>
        <taxon>Zosteropidae</taxon>
        <taxon>Zosterops</taxon>
    </lineage>
</organism>
<accession>A0A8K1D4A0</accession>
<protein>
    <submittedName>
        <fullName evidence="1">Uncharacterized protein</fullName>
    </submittedName>
</protein>
<keyword evidence="2" id="KW-1185">Reference proteome</keyword>